<evidence type="ECO:0000313" key="2">
    <source>
        <dbReference type="EMBL" id="KAG5640668.1"/>
    </source>
</evidence>
<evidence type="ECO:0008006" key="4">
    <source>
        <dbReference type="Google" id="ProtNLM"/>
    </source>
</evidence>
<protein>
    <recommendedName>
        <fullName evidence="4">Zn(2)-C6 fungal-type domain-containing protein</fullName>
    </recommendedName>
</protein>
<keyword evidence="3" id="KW-1185">Reference proteome</keyword>
<proteinExistence type="predicted"/>
<evidence type="ECO:0000313" key="3">
    <source>
        <dbReference type="Proteomes" id="UP000775547"/>
    </source>
</evidence>
<reference evidence="2" key="2">
    <citation type="submission" date="2021-10" db="EMBL/GenBank/DDBJ databases">
        <title>Phylogenomics reveals ancestral predisposition of the termite-cultivated fungus Termitomyces towards a domesticated lifestyle.</title>
        <authorList>
            <person name="Auxier B."/>
            <person name="Grum-Grzhimaylo A."/>
            <person name="Cardenas M.E."/>
            <person name="Lodge J.D."/>
            <person name="Laessoe T."/>
            <person name="Pedersen O."/>
            <person name="Smith M.E."/>
            <person name="Kuyper T.W."/>
            <person name="Franco-Molano E.A."/>
            <person name="Baroni T.J."/>
            <person name="Aanen D.K."/>
        </authorList>
    </citation>
    <scope>NUCLEOTIDE SEQUENCE</scope>
    <source>
        <strain evidence="2">AP01</strain>
        <tissue evidence="2">Mycelium</tissue>
    </source>
</reference>
<sequence>MQSPAPTTTGNLPKVWARALCMLRTCLEIWGEDMVTSRPETMAENTANAYAAWEVWMGQEEEFFDSEEAAWEEEVPEVQRVCQWLDASGLPHTVAPQWQEVDIRTWRHIEANGSFTWFGVLSLLLVGTRGTATVAGTMEEEDKARLPEEEGSTEERDKAGTPEEEDEDTWSAEPGPSWLFLHSVTLRQRSAAGDATEDTDARPIPKRRCVRAFALRGEHAGSVEVETTPPPPKANKRTRKARKAAEVKATAGFPVPSGDKCARCVDAQTPCLFTTQLRVCTQCRSLQSRCDLPPHASKWARKVAELSRGSTAVPTMDLGEGSELRPRMTARAHPAVSRTLAPRQVSAARSPIVALNTGLARGGAILINWSNSATLASSGPFDAVDYDVAMALFTATRDSALAMTAQASCLRGEIWALQAQYAGLCSCEHQVYAEMSALEQNLRQQGPGSDSEDGEGLGNAGRGLVGKGKARAELEGGEEYGDDME</sequence>
<accession>A0A9P7G244</accession>
<feature type="compositionally biased region" description="Gly residues" evidence="1">
    <location>
        <begin position="456"/>
        <end position="466"/>
    </location>
</feature>
<comment type="caution">
    <text evidence="2">The sequence shown here is derived from an EMBL/GenBank/DDBJ whole genome shotgun (WGS) entry which is preliminary data.</text>
</comment>
<feature type="region of interest" description="Disordered" evidence="1">
    <location>
        <begin position="135"/>
        <end position="176"/>
    </location>
</feature>
<reference evidence="2" key="1">
    <citation type="submission" date="2020-07" db="EMBL/GenBank/DDBJ databases">
        <authorList>
            <person name="Nieuwenhuis M."/>
            <person name="Van De Peppel L.J.J."/>
        </authorList>
    </citation>
    <scope>NUCLEOTIDE SEQUENCE</scope>
    <source>
        <strain evidence="2">AP01</strain>
        <tissue evidence="2">Mycelium</tissue>
    </source>
</reference>
<feature type="compositionally biased region" description="Acidic residues" evidence="1">
    <location>
        <begin position="475"/>
        <end position="485"/>
    </location>
</feature>
<dbReference type="Proteomes" id="UP000775547">
    <property type="component" value="Unassembled WGS sequence"/>
</dbReference>
<feature type="region of interest" description="Disordered" evidence="1">
    <location>
        <begin position="442"/>
        <end position="485"/>
    </location>
</feature>
<gene>
    <name evidence="2" type="ORF">DXG03_007597</name>
</gene>
<dbReference type="AlphaFoldDB" id="A0A9P7G244"/>
<name>A0A9P7G244_9AGAR</name>
<dbReference type="EMBL" id="JABCKV010000573">
    <property type="protein sequence ID" value="KAG5640668.1"/>
    <property type="molecule type" value="Genomic_DNA"/>
</dbReference>
<feature type="region of interest" description="Disordered" evidence="1">
    <location>
        <begin position="221"/>
        <end position="240"/>
    </location>
</feature>
<organism evidence="2 3">
    <name type="scientific">Asterophora parasitica</name>
    <dbReference type="NCBI Taxonomy" id="117018"/>
    <lineage>
        <taxon>Eukaryota</taxon>
        <taxon>Fungi</taxon>
        <taxon>Dikarya</taxon>
        <taxon>Basidiomycota</taxon>
        <taxon>Agaricomycotina</taxon>
        <taxon>Agaricomycetes</taxon>
        <taxon>Agaricomycetidae</taxon>
        <taxon>Agaricales</taxon>
        <taxon>Tricholomatineae</taxon>
        <taxon>Lyophyllaceae</taxon>
        <taxon>Asterophora</taxon>
    </lineage>
</organism>
<feature type="compositionally biased region" description="Basic and acidic residues" evidence="1">
    <location>
        <begin position="142"/>
        <end position="161"/>
    </location>
</feature>
<evidence type="ECO:0000256" key="1">
    <source>
        <dbReference type="SAM" id="MobiDB-lite"/>
    </source>
</evidence>